<reference evidence="2" key="1">
    <citation type="journal article" date="2021" name="Proc. Natl. Acad. Sci. U.S.A.">
        <title>A Catalog of Tens of Thousands of Viruses from Human Metagenomes Reveals Hidden Associations with Chronic Diseases.</title>
        <authorList>
            <person name="Tisza M.J."/>
            <person name="Buck C.B."/>
        </authorList>
    </citation>
    <scope>NUCLEOTIDE SEQUENCE</scope>
    <source>
        <strain evidence="2">CtnCN2</strain>
    </source>
</reference>
<sequence length="298" mass="33626">MPRSDNDGMNFDDLFGKWGGKPDKNGKKKDTTPKVPADNPACKNTGVTDEGIEQSSRWKSMLSAAIMAYNTWNSLRMAKLQRDLARKYLQMSKDHRKYYNDRFKPLEKDLTKEALKLKKYVRDKEPLYTGQMLVSVRGKNAGQIDKAVSCTGRYCTGQRAAIITDQLLKQATQESLAAGMAHRYTDKEEIIHNNLRWDKREQVLKIGRDIPAQASSFAQLAAGIFGDLGTQAGKAAEGAMSFIAYESNRAQTQYPPRRGDMQVSSYRYNPTPLEEFKPKPPDVYVKPEEPTQTIKVMG</sequence>
<proteinExistence type="predicted"/>
<evidence type="ECO:0000313" key="2">
    <source>
        <dbReference type="EMBL" id="DAE07601.1"/>
    </source>
</evidence>
<organism evidence="2">
    <name type="scientific">Podoviridae sp. ctnCN2</name>
    <dbReference type="NCBI Taxonomy" id="2825274"/>
    <lineage>
        <taxon>Viruses</taxon>
        <taxon>Duplodnaviria</taxon>
        <taxon>Heunggongvirae</taxon>
        <taxon>Uroviricota</taxon>
        <taxon>Caudoviricetes</taxon>
    </lineage>
</organism>
<accession>A0A8S5PMD7</accession>
<feature type="compositionally biased region" description="Basic and acidic residues" evidence="1">
    <location>
        <begin position="20"/>
        <end position="32"/>
    </location>
</feature>
<feature type="compositionally biased region" description="Basic and acidic residues" evidence="1">
    <location>
        <begin position="274"/>
        <end position="289"/>
    </location>
</feature>
<protein>
    <submittedName>
        <fullName evidence="2">Uncharacterized protein</fullName>
    </submittedName>
</protein>
<feature type="region of interest" description="Disordered" evidence="1">
    <location>
        <begin position="271"/>
        <end position="298"/>
    </location>
</feature>
<name>A0A8S5PMD7_9CAUD</name>
<feature type="region of interest" description="Disordered" evidence="1">
    <location>
        <begin position="1"/>
        <end position="49"/>
    </location>
</feature>
<evidence type="ECO:0000256" key="1">
    <source>
        <dbReference type="SAM" id="MobiDB-lite"/>
    </source>
</evidence>
<dbReference type="EMBL" id="BK015452">
    <property type="protein sequence ID" value="DAE07601.1"/>
    <property type="molecule type" value="Genomic_DNA"/>
</dbReference>